<dbReference type="Proteomes" id="UP001597512">
    <property type="component" value="Unassembled WGS sequence"/>
</dbReference>
<evidence type="ECO:0000313" key="3">
    <source>
        <dbReference type="Proteomes" id="UP001597512"/>
    </source>
</evidence>
<keyword evidence="1" id="KW-0732">Signal</keyword>
<evidence type="ECO:0000256" key="1">
    <source>
        <dbReference type="SAM" id="SignalP"/>
    </source>
</evidence>
<reference evidence="3" key="1">
    <citation type="journal article" date="2019" name="Int. J. Syst. Evol. Microbiol.">
        <title>The Global Catalogue of Microorganisms (GCM) 10K type strain sequencing project: providing services to taxonomists for standard genome sequencing and annotation.</title>
        <authorList>
            <consortium name="The Broad Institute Genomics Platform"/>
            <consortium name="The Broad Institute Genome Sequencing Center for Infectious Disease"/>
            <person name="Wu L."/>
            <person name="Ma J."/>
        </authorList>
    </citation>
    <scope>NUCLEOTIDE SEQUENCE [LARGE SCALE GENOMIC DNA]</scope>
    <source>
        <strain evidence="3">KCTC 52490</strain>
    </source>
</reference>
<dbReference type="PANTHER" id="PTHR30619:SF1">
    <property type="entry name" value="RECOMBINATION PROTEIN 2"/>
    <property type="match status" value="1"/>
</dbReference>
<keyword evidence="3" id="KW-1185">Reference proteome</keyword>
<gene>
    <name evidence="2" type="ORF">ACFS25_06980</name>
</gene>
<dbReference type="EMBL" id="JBHUOM010000002">
    <property type="protein sequence ID" value="MFD2933520.1"/>
    <property type="molecule type" value="Genomic_DNA"/>
</dbReference>
<sequence length="419" mass="46733">MKFSRLLVLGAELLLSIATVAQQIGKPLAVWQTGQLDIHHINTGQGNATFIVFPDGTNLLIDAGAINTIDWRTNKPRNIPVKPGNDRQAGEWIARYVRNALRFQADPVINYAIITHFHDDHMGSPLNVIKRGAGGYVLTGITEVGEHIPIRKVIDRGWPDYAYPRSFASDSMVVNYHRFLDWQINHKGLIVEQFQAGRNDQIASVKQPELRKKYPFEVRNLAVNGQIWTGDGSKTRPLFPDLTSLPATEYPNENMCSIALQIRYGNFDYFSGGDIQGVLQFGSPVWHDVETPLAKVVGPVDVQLLDHHGYADSQNGALLASLRPRVFVIPAWASSHPGRDVLERIFSEKTYTGERDVFATNLLEESKLAIGDLLPRLKSQSGHVVVRVENGGKSYRVLVLDDNDELFSVKAIHGPYQAQ</sequence>
<name>A0ABW6AIC1_9BACT</name>
<dbReference type="RefSeq" id="WP_381497938.1">
    <property type="nucleotide sequence ID" value="NZ_JBHUOM010000002.1"/>
</dbReference>
<dbReference type="PANTHER" id="PTHR30619">
    <property type="entry name" value="DNA INTERNALIZATION/COMPETENCE PROTEIN COMEC/REC2"/>
    <property type="match status" value="1"/>
</dbReference>
<dbReference type="InterPro" id="IPR036866">
    <property type="entry name" value="RibonucZ/Hydroxyglut_hydro"/>
</dbReference>
<feature type="signal peptide" evidence="1">
    <location>
        <begin position="1"/>
        <end position="21"/>
    </location>
</feature>
<dbReference type="InterPro" id="IPR052159">
    <property type="entry name" value="Competence_DNA_uptake"/>
</dbReference>
<protein>
    <submittedName>
        <fullName evidence="2">ComEC/Rec2 family competence protein</fullName>
    </submittedName>
</protein>
<dbReference type="SUPFAM" id="SSF56281">
    <property type="entry name" value="Metallo-hydrolase/oxidoreductase"/>
    <property type="match status" value="1"/>
</dbReference>
<accession>A0ABW6AIC1</accession>
<feature type="chain" id="PRO_5046205179" evidence="1">
    <location>
        <begin position="22"/>
        <end position="419"/>
    </location>
</feature>
<evidence type="ECO:0000313" key="2">
    <source>
        <dbReference type="EMBL" id="MFD2933520.1"/>
    </source>
</evidence>
<organism evidence="2 3">
    <name type="scientific">Spirosoma flavum</name>
    <dbReference type="NCBI Taxonomy" id="2048557"/>
    <lineage>
        <taxon>Bacteria</taxon>
        <taxon>Pseudomonadati</taxon>
        <taxon>Bacteroidota</taxon>
        <taxon>Cytophagia</taxon>
        <taxon>Cytophagales</taxon>
        <taxon>Cytophagaceae</taxon>
        <taxon>Spirosoma</taxon>
    </lineage>
</organism>
<comment type="caution">
    <text evidence="2">The sequence shown here is derived from an EMBL/GenBank/DDBJ whole genome shotgun (WGS) entry which is preliminary data.</text>
</comment>
<dbReference type="Gene3D" id="3.60.15.10">
    <property type="entry name" value="Ribonuclease Z/Hydroxyacylglutathione hydrolase-like"/>
    <property type="match status" value="1"/>
</dbReference>
<proteinExistence type="predicted"/>